<dbReference type="SUPFAM" id="SSF49265">
    <property type="entry name" value="Fibronectin type III"/>
    <property type="match status" value="1"/>
</dbReference>
<comment type="caution">
    <text evidence="3">The sequence shown here is derived from an EMBL/GenBank/DDBJ whole genome shotgun (WGS) entry which is preliminary data.</text>
</comment>
<evidence type="ECO:0000313" key="4">
    <source>
        <dbReference type="Proteomes" id="UP000295724"/>
    </source>
</evidence>
<keyword evidence="4" id="KW-1185">Reference proteome</keyword>
<evidence type="ECO:0000259" key="2">
    <source>
        <dbReference type="PROSITE" id="PS50853"/>
    </source>
</evidence>
<evidence type="ECO:0000313" key="3">
    <source>
        <dbReference type="EMBL" id="TDR23652.1"/>
    </source>
</evidence>
<dbReference type="Proteomes" id="UP000295724">
    <property type="component" value="Unassembled WGS sequence"/>
</dbReference>
<dbReference type="OrthoDB" id="9764969at2"/>
<feature type="signal peptide" evidence="1">
    <location>
        <begin position="1"/>
        <end position="19"/>
    </location>
</feature>
<dbReference type="Gene3D" id="2.60.40.10">
    <property type="entry name" value="Immunoglobulins"/>
    <property type="match status" value="1"/>
</dbReference>
<dbReference type="PROSITE" id="PS50853">
    <property type="entry name" value="FN3"/>
    <property type="match status" value="1"/>
</dbReference>
<dbReference type="InterPro" id="IPR036116">
    <property type="entry name" value="FN3_sf"/>
</dbReference>
<dbReference type="Gene3D" id="2.130.10.10">
    <property type="entry name" value="YVTN repeat-like/Quinoprotein amine dehydrogenase"/>
    <property type="match status" value="1"/>
</dbReference>
<feature type="chain" id="PRO_5020861611" description="Fibronectin type-III domain-containing protein" evidence="1">
    <location>
        <begin position="20"/>
        <end position="944"/>
    </location>
</feature>
<dbReference type="EMBL" id="SNZB01000001">
    <property type="protein sequence ID" value="TDR23652.1"/>
    <property type="molecule type" value="Genomic_DNA"/>
</dbReference>
<proteinExistence type="predicted"/>
<dbReference type="AlphaFoldDB" id="A0A4R6XUH9"/>
<dbReference type="RefSeq" id="WP_133566429.1">
    <property type="nucleotide sequence ID" value="NZ_NIHB01000001.1"/>
</dbReference>
<dbReference type="InterPro" id="IPR003961">
    <property type="entry name" value="FN3_dom"/>
</dbReference>
<dbReference type="CDD" id="cd15482">
    <property type="entry name" value="Sialidase_non-viral"/>
    <property type="match status" value="1"/>
</dbReference>
<accession>A0A4R6XUH9</accession>
<gene>
    <name evidence="3" type="ORF">C8D91_0516</name>
</gene>
<keyword evidence="1" id="KW-0732">Signal</keyword>
<dbReference type="SUPFAM" id="SSF50939">
    <property type="entry name" value="Sialidases"/>
    <property type="match status" value="2"/>
</dbReference>
<dbReference type="InterPro" id="IPR013783">
    <property type="entry name" value="Ig-like_fold"/>
</dbReference>
<name>A0A4R6XUH9_9GAMM</name>
<sequence length="944" mass="101883">MKKIIIITTMLLVFFTAEAEIRQALGVDQRVDYPGLVKFGPWDDRNYAITKSDFDLIPNKDQYLANVPAFFKITMRKEMPHLGEFYPRSTYQLFQIRHGGLLQDGKWMKSARGAAWHKGDDPNGKGVPPVVKLGGPDLIPDVEFTLDSALSGNEVSVEFNPTNPLIGVAGSNRSGGQTMYYTQDGGLTWTRSQVNPSSCCDPTIDWSSDGSKVYQADLSSAIGVRWAVSNDQGQTWGPMQVLTPNGSDKEFIHVDRSLTSPYTDNVYLTYHNGNVMQFARSIDMGVSFETPMAFSGEPTGIGSDITTDAAGIIYYVYPSLASATGIRLLKSTDGGVTFATGTMIAALNGRFDFPIPAMEDREVFIYVSADVDMSGGPNDGRIYVSWTDETDDSAGGGNGSAANNHGWIEVYYSDDQGSNWTRMPHPHETSDGLTVDRFHPWLKVAENGVVHIGYYDTRHSTNRTGVDFYYNSSVDGETWLGEQRFSTVTSTNLPDGQEWGDYNGLSVVLDRLAMTWTDNRPGNGKAAIAGSVTNPTGAPSYGLSLENPDILLCDGMTDVTANLNISSLLGFNNNVTLSVSSSPSISSNESFSVNPVTPPGTSVFEFDVSGGSSGDYILAIQGTASDGNGGNIVRSVDLNIGYNTTAPAMPTQISPANGATLVASDSVTFDWSALPEAREYVIEIATDVAFNNIVYSETVDSNTTTVLATLNSSTEYFWSVRGQNACAGGPNSVIFNFTTAPLPGDCPANLVTKSVVSFDFENGAEGWTSGVNSGADTWTLSNANPAPGGSVQHWHVDDQGSVSDTYLTSPVISLPAGQSPLSFHFMNYQEMEDDGNSQCWDGGILEVSENAGPFVQVDNSLLGTDPYDGPFRTGTLQGSLAWCGDPQSYLNSIVDIDSFAGNDVQFRFRVLTDTSVSHPGWDIDNIKINGCYTDLIFEHGFEQP</sequence>
<dbReference type="InterPro" id="IPR036278">
    <property type="entry name" value="Sialidase_sf"/>
</dbReference>
<reference evidence="3 4" key="1">
    <citation type="submission" date="2019-03" db="EMBL/GenBank/DDBJ databases">
        <title>Genomic Encyclopedia of Type Strains, Phase IV (KMG-IV): sequencing the most valuable type-strain genomes for metagenomic binning, comparative biology and taxonomic classification.</title>
        <authorList>
            <person name="Goeker M."/>
        </authorList>
    </citation>
    <scope>NUCLEOTIDE SEQUENCE [LARGE SCALE GENOMIC DNA]</scope>
    <source>
        <strain evidence="3 4">DSM 25488</strain>
    </source>
</reference>
<protein>
    <recommendedName>
        <fullName evidence="2">Fibronectin type-III domain-containing protein</fullName>
    </recommendedName>
</protein>
<feature type="domain" description="Fibronectin type-III" evidence="2">
    <location>
        <begin position="646"/>
        <end position="742"/>
    </location>
</feature>
<evidence type="ECO:0000256" key="1">
    <source>
        <dbReference type="SAM" id="SignalP"/>
    </source>
</evidence>
<organism evidence="3 4">
    <name type="scientific">Marinicella litoralis</name>
    <dbReference type="NCBI Taxonomy" id="644220"/>
    <lineage>
        <taxon>Bacteria</taxon>
        <taxon>Pseudomonadati</taxon>
        <taxon>Pseudomonadota</taxon>
        <taxon>Gammaproteobacteria</taxon>
        <taxon>Lysobacterales</taxon>
        <taxon>Marinicellaceae</taxon>
        <taxon>Marinicella</taxon>
    </lineage>
</organism>
<dbReference type="InterPro" id="IPR015943">
    <property type="entry name" value="WD40/YVTN_repeat-like_dom_sf"/>
</dbReference>